<proteinExistence type="predicted"/>
<reference evidence="1 2" key="1">
    <citation type="journal article" date="2018" name="New Phytol.">
        <title>Phylogenomics of Endogonaceae and evolution of mycorrhizas within Mucoromycota.</title>
        <authorList>
            <person name="Chang Y."/>
            <person name="Desiro A."/>
            <person name="Na H."/>
            <person name="Sandor L."/>
            <person name="Lipzen A."/>
            <person name="Clum A."/>
            <person name="Barry K."/>
            <person name="Grigoriev I.V."/>
            <person name="Martin F.M."/>
            <person name="Stajich J.E."/>
            <person name="Smith M.E."/>
            <person name="Bonito G."/>
            <person name="Spatafora J.W."/>
        </authorList>
    </citation>
    <scope>NUCLEOTIDE SEQUENCE [LARGE SCALE GENOMIC DNA]</scope>
    <source>
        <strain evidence="1 2">AD002</strain>
    </source>
</reference>
<name>A0A433QF42_9FUNG</name>
<protein>
    <submittedName>
        <fullName evidence="1">Uncharacterized protein</fullName>
    </submittedName>
</protein>
<dbReference type="GO" id="GO:0016020">
    <property type="term" value="C:membrane"/>
    <property type="evidence" value="ECO:0007669"/>
    <property type="project" value="InterPro"/>
</dbReference>
<gene>
    <name evidence="1" type="ORF">BC938DRAFT_482144</name>
</gene>
<dbReference type="AlphaFoldDB" id="A0A433QF42"/>
<evidence type="ECO:0000313" key="1">
    <source>
        <dbReference type="EMBL" id="RUS28221.1"/>
    </source>
</evidence>
<evidence type="ECO:0000313" key="2">
    <source>
        <dbReference type="Proteomes" id="UP000274822"/>
    </source>
</evidence>
<dbReference type="PANTHER" id="PTHR32085:SF3">
    <property type="entry name" value="PROTEIN CSF1"/>
    <property type="match status" value="1"/>
</dbReference>
<dbReference type="GO" id="GO:0006113">
    <property type="term" value="P:fermentation"/>
    <property type="evidence" value="ECO:0007669"/>
    <property type="project" value="InterPro"/>
</dbReference>
<accession>A0A433QF42</accession>
<comment type="caution">
    <text evidence="1">The sequence shown here is derived from an EMBL/GenBank/DDBJ whole genome shotgun (WGS) entry which is preliminary data.</text>
</comment>
<keyword evidence="2" id="KW-1185">Reference proteome</keyword>
<dbReference type="PANTHER" id="PTHR32085">
    <property type="entry name" value="PROTEIN CSF1"/>
    <property type="match status" value="1"/>
</dbReference>
<organism evidence="1 2">
    <name type="scientific">Jimgerdemannia flammicorona</name>
    <dbReference type="NCBI Taxonomy" id="994334"/>
    <lineage>
        <taxon>Eukaryota</taxon>
        <taxon>Fungi</taxon>
        <taxon>Fungi incertae sedis</taxon>
        <taxon>Mucoromycota</taxon>
        <taxon>Mucoromycotina</taxon>
        <taxon>Endogonomycetes</taxon>
        <taxon>Endogonales</taxon>
        <taxon>Endogonaceae</taxon>
        <taxon>Jimgerdemannia</taxon>
    </lineage>
</organism>
<dbReference type="EMBL" id="RBNJ01006961">
    <property type="protein sequence ID" value="RUS28221.1"/>
    <property type="molecule type" value="Genomic_DNA"/>
</dbReference>
<dbReference type="InterPro" id="IPR029636">
    <property type="entry name" value="Csf1"/>
</dbReference>
<sequence>MHNPLVWNSERIWNFDFTFTQPHIYLLRDHLFLVQDLVKDWTAGPSTDLVHFVPTAYTLKLNFTDFQLNLCVNEHNIINNLMDEGDNGQRLDCEVTLPFFKFEPESNKIGFDIEVGIFCSVISGFTWRKGIFRVVFLKLNNPSLVHPLLQISNAKLEVSLPTSHTLGAFLTNESANFGAIASFSLKGTYEYYSFVDPKHLESLTMFMKVRRLDMKRQSFGKGVTVKLFGFIVRYFLILRENYFGTFINFSTLDEYRYQRDHPEEAHEMAKRQAEAKVRGVHIFRMCVRLLPANSGLMLFTKWVYRVARTMTGTERPFRGVPFTDCGRRVACFAREFIRSGEFVARRVPGAATGTASSGYLFGYVKGRFIYFWVYRLQDMYVNSSPLTWTREGGTVRKKEKFKIKNAKDKDNQNYLYIDELSIYAHRLFGPRPLTTTYVCRWQFDVGTISGQVKPSFLLGIATFGKTFLYNMVDEDNALPPEFLTKPEPDVTFLKASIKEIDVALWGRQSATQISLKQGLNVDFDDLVNEKYNQKVILVLPQLAVKSLANTDYYKSDSLDHPWVEVAHLDTSLDLTFYRSTTNWQELRHAQQSFIRSQDIETRRCPFLYETEEAAMEGK</sequence>
<dbReference type="Proteomes" id="UP000274822">
    <property type="component" value="Unassembled WGS sequence"/>
</dbReference>